<dbReference type="EMBL" id="JACKWZ010000106">
    <property type="protein sequence ID" value="KAF9415635.1"/>
    <property type="molecule type" value="Genomic_DNA"/>
</dbReference>
<evidence type="ECO:0000313" key="2">
    <source>
        <dbReference type="Proteomes" id="UP000648187"/>
    </source>
</evidence>
<proteinExistence type="predicted"/>
<gene>
    <name evidence="1" type="ORF">HW555_006780</name>
</gene>
<comment type="caution">
    <text evidence="1">The sequence shown here is derived from an EMBL/GenBank/DDBJ whole genome shotgun (WGS) entry which is preliminary data.</text>
</comment>
<keyword evidence="2" id="KW-1185">Reference proteome</keyword>
<sequence>MYKRSSNLLGHIPSKYSIEDLMSGAVRVEEHDVTCLAATRLKKHIRVFLAIIMSTCQGQISHKPLRSKGATDNCDLEARFEKNRLKKVDEESLKQLPEEDRSILESELSQQEREFLLSKLEAGQFDTILTQDRFSFPSFSDITAVVEKIGAGAGQYIGDKLAGDLGGKLGTTIGAYLGVAAANRFTKKKYDTKKKVDPSENGFGYGNDNDYGAMMSTN</sequence>
<organism evidence="1 2">
    <name type="scientific">Spodoptera exigua</name>
    <name type="common">Beet armyworm</name>
    <name type="synonym">Noctua fulgens</name>
    <dbReference type="NCBI Taxonomy" id="7107"/>
    <lineage>
        <taxon>Eukaryota</taxon>
        <taxon>Metazoa</taxon>
        <taxon>Ecdysozoa</taxon>
        <taxon>Arthropoda</taxon>
        <taxon>Hexapoda</taxon>
        <taxon>Insecta</taxon>
        <taxon>Pterygota</taxon>
        <taxon>Neoptera</taxon>
        <taxon>Endopterygota</taxon>
        <taxon>Lepidoptera</taxon>
        <taxon>Glossata</taxon>
        <taxon>Ditrysia</taxon>
        <taxon>Noctuoidea</taxon>
        <taxon>Noctuidae</taxon>
        <taxon>Amphipyrinae</taxon>
        <taxon>Spodoptera</taxon>
    </lineage>
</organism>
<name>A0A835GDZ5_SPOEX</name>
<evidence type="ECO:0000313" key="1">
    <source>
        <dbReference type="EMBL" id="KAF9415635.1"/>
    </source>
</evidence>
<dbReference type="Proteomes" id="UP000648187">
    <property type="component" value="Unassembled WGS sequence"/>
</dbReference>
<reference evidence="1" key="1">
    <citation type="submission" date="2020-08" db="EMBL/GenBank/DDBJ databases">
        <title>Spodoptera exigua strain:BAW_Kor-Di-RS1 Genome sequencing and assembly.</title>
        <authorList>
            <person name="Kim J."/>
            <person name="Nam H.Y."/>
            <person name="Kwon M."/>
            <person name="Choi J.H."/>
            <person name="Cho S.R."/>
            <person name="Kim G.-H."/>
        </authorList>
    </citation>
    <scope>NUCLEOTIDE SEQUENCE</scope>
    <source>
        <strain evidence="1">BAW_Kor-Di-RS1</strain>
        <tissue evidence="1">Whole-body</tissue>
    </source>
</reference>
<protein>
    <submittedName>
        <fullName evidence="1">Uncharacterized protein</fullName>
    </submittedName>
</protein>
<accession>A0A835GDZ5</accession>
<dbReference type="AlphaFoldDB" id="A0A835GDZ5"/>